<reference evidence="1 2" key="1">
    <citation type="submission" date="2021-06" db="EMBL/GenBank/DDBJ databases">
        <title>Caerostris darwini draft genome.</title>
        <authorList>
            <person name="Kono N."/>
            <person name="Arakawa K."/>
        </authorList>
    </citation>
    <scope>NUCLEOTIDE SEQUENCE [LARGE SCALE GENOMIC DNA]</scope>
</reference>
<accession>A0AAV4QHK0</accession>
<evidence type="ECO:0000313" key="1">
    <source>
        <dbReference type="EMBL" id="GIY08809.1"/>
    </source>
</evidence>
<sequence>MSIAGLLRLFFGSLKGFEIWSCNSNIECSLDQRVLKGEVLSSAFKRFCGSALGLGYASYMYLCYEKRLIKDMNSDILCISRVSNPQSNDHVRYRAAFNVS</sequence>
<protein>
    <submittedName>
        <fullName evidence="1">Uncharacterized protein</fullName>
    </submittedName>
</protein>
<organism evidence="1 2">
    <name type="scientific">Caerostris darwini</name>
    <dbReference type="NCBI Taxonomy" id="1538125"/>
    <lineage>
        <taxon>Eukaryota</taxon>
        <taxon>Metazoa</taxon>
        <taxon>Ecdysozoa</taxon>
        <taxon>Arthropoda</taxon>
        <taxon>Chelicerata</taxon>
        <taxon>Arachnida</taxon>
        <taxon>Araneae</taxon>
        <taxon>Araneomorphae</taxon>
        <taxon>Entelegynae</taxon>
        <taxon>Araneoidea</taxon>
        <taxon>Araneidae</taxon>
        <taxon>Caerostris</taxon>
    </lineage>
</organism>
<dbReference type="Proteomes" id="UP001054837">
    <property type="component" value="Unassembled WGS sequence"/>
</dbReference>
<comment type="caution">
    <text evidence="1">The sequence shown here is derived from an EMBL/GenBank/DDBJ whole genome shotgun (WGS) entry which is preliminary data.</text>
</comment>
<dbReference type="AlphaFoldDB" id="A0AAV4QHK0"/>
<gene>
    <name evidence="1" type="ORF">CDAR_188251</name>
</gene>
<name>A0AAV4QHK0_9ARAC</name>
<dbReference type="EMBL" id="BPLQ01004548">
    <property type="protein sequence ID" value="GIY08809.1"/>
    <property type="molecule type" value="Genomic_DNA"/>
</dbReference>
<evidence type="ECO:0000313" key="2">
    <source>
        <dbReference type="Proteomes" id="UP001054837"/>
    </source>
</evidence>
<keyword evidence="2" id="KW-1185">Reference proteome</keyword>
<proteinExistence type="predicted"/>